<protein>
    <submittedName>
        <fullName evidence="1">Uncharacterized protein</fullName>
    </submittedName>
</protein>
<proteinExistence type="predicted"/>
<accession>A0A2P2N3H5</accession>
<evidence type="ECO:0000313" key="1">
    <source>
        <dbReference type="EMBL" id="MBX37032.1"/>
    </source>
</evidence>
<reference evidence="1" key="1">
    <citation type="submission" date="2018-02" db="EMBL/GenBank/DDBJ databases">
        <title>Rhizophora mucronata_Transcriptome.</title>
        <authorList>
            <person name="Meera S.P."/>
            <person name="Sreeshan A."/>
            <person name="Augustine A."/>
        </authorList>
    </citation>
    <scope>NUCLEOTIDE SEQUENCE</scope>
    <source>
        <tissue evidence="1">Leaf</tissue>
    </source>
</reference>
<sequence length="91" mass="9620">MAKGGKGRTIPFFGETPFAASREASAFLFSLLGLDRLPILWIVISLELFPSAEDNDRGKGSCCGLGLCSLGLPFESSWSSSSFAVSSEIIA</sequence>
<dbReference type="AlphaFoldDB" id="A0A2P2N3H5"/>
<name>A0A2P2N3H5_RHIMU</name>
<dbReference type="EMBL" id="GGEC01056548">
    <property type="protein sequence ID" value="MBX37032.1"/>
    <property type="molecule type" value="Transcribed_RNA"/>
</dbReference>
<organism evidence="1">
    <name type="scientific">Rhizophora mucronata</name>
    <name type="common">Asiatic mangrove</name>
    <dbReference type="NCBI Taxonomy" id="61149"/>
    <lineage>
        <taxon>Eukaryota</taxon>
        <taxon>Viridiplantae</taxon>
        <taxon>Streptophyta</taxon>
        <taxon>Embryophyta</taxon>
        <taxon>Tracheophyta</taxon>
        <taxon>Spermatophyta</taxon>
        <taxon>Magnoliopsida</taxon>
        <taxon>eudicotyledons</taxon>
        <taxon>Gunneridae</taxon>
        <taxon>Pentapetalae</taxon>
        <taxon>rosids</taxon>
        <taxon>fabids</taxon>
        <taxon>Malpighiales</taxon>
        <taxon>Rhizophoraceae</taxon>
        <taxon>Rhizophora</taxon>
    </lineage>
</organism>